<dbReference type="EMBL" id="JABBWG010000026">
    <property type="protein sequence ID" value="KAG1812535.1"/>
    <property type="molecule type" value="Genomic_DNA"/>
</dbReference>
<dbReference type="RefSeq" id="XP_041190680.1">
    <property type="nucleotide sequence ID" value="XM_041340564.1"/>
</dbReference>
<reference evidence="1" key="1">
    <citation type="journal article" date="2020" name="New Phytol.">
        <title>Comparative genomics reveals dynamic genome evolution in host specialist ectomycorrhizal fungi.</title>
        <authorList>
            <person name="Lofgren L.A."/>
            <person name="Nguyen N.H."/>
            <person name="Vilgalys R."/>
            <person name="Ruytinx J."/>
            <person name="Liao H.L."/>
            <person name="Branco S."/>
            <person name="Kuo A."/>
            <person name="LaButti K."/>
            <person name="Lipzen A."/>
            <person name="Andreopoulos W."/>
            <person name="Pangilinan J."/>
            <person name="Riley R."/>
            <person name="Hundley H."/>
            <person name="Na H."/>
            <person name="Barry K."/>
            <person name="Grigoriev I.V."/>
            <person name="Stajich J.E."/>
            <person name="Kennedy P.G."/>
        </authorList>
    </citation>
    <scope>NUCLEOTIDE SEQUENCE</scope>
    <source>
        <strain evidence="1">MN1</strain>
    </source>
</reference>
<accession>A0A9P7E6A7</accession>
<evidence type="ECO:0000313" key="1">
    <source>
        <dbReference type="EMBL" id="KAG1812535.1"/>
    </source>
</evidence>
<comment type="caution">
    <text evidence="1">The sequence shown here is derived from an EMBL/GenBank/DDBJ whole genome shotgun (WGS) entry which is preliminary data.</text>
</comment>
<organism evidence="1 2">
    <name type="scientific">Suillus subaureus</name>
    <dbReference type="NCBI Taxonomy" id="48587"/>
    <lineage>
        <taxon>Eukaryota</taxon>
        <taxon>Fungi</taxon>
        <taxon>Dikarya</taxon>
        <taxon>Basidiomycota</taxon>
        <taxon>Agaricomycotina</taxon>
        <taxon>Agaricomycetes</taxon>
        <taxon>Agaricomycetidae</taxon>
        <taxon>Boletales</taxon>
        <taxon>Suillineae</taxon>
        <taxon>Suillaceae</taxon>
        <taxon>Suillus</taxon>
    </lineage>
</organism>
<dbReference type="OrthoDB" id="2664875at2759"/>
<proteinExistence type="predicted"/>
<protein>
    <submittedName>
        <fullName evidence="1">Uncharacterized protein</fullName>
    </submittedName>
</protein>
<name>A0A9P7E6A7_9AGAM</name>
<keyword evidence="2" id="KW-1185">Reference proteome</keyword>
<dbReference type="Proteomes" id="UP000807769">
    <property type="component" value="Unassembled WGS sequence"/>
</dbReference>
<sequence length="581" mass="64976">MALQWHLPNFSQVLSLKASSLPLDSIQIVMDILYNPDNGAPFFDSILFRENAFFTFSFVLNNCPEVMASLPFIGYISAGSPTVLYPLYSTHADLVVLKLKVVLSAYLLTPLLHDAYEEVPGLEVPIYAQDHLPPMFILPLITWNFGDTIVHLALHPSGYDPVLYSVGFPLFNSTSLLPMPDLTALSYDHTYATWAYSPAADSLESGFPGSLISSSILKTSHNGTSAYLACGGNPNAHMSNLTTQKTGAHHKPRTKTKNTTLQRISHQYPNWGKALANLRCMIRAAICCRECPNLFLLVMSDYVTEQKALLNSIWPDALTQSKFQLQDLENMVTIANNTPMSEADILALGDTWFSLFMHDNKCHIFATLKSNRAGFDLSTIFGTTLNNKVISLLSKLKPPQSNRLPLTDNGIAWFLLHQVTKEFMYYVIFWHNSTQGNHICLADLCPAIFRHAAYPPMATLALALTNAYIVLLTFLDIEVKDFHAFMSTSNFHAHVCQMLPMLFEQSSNSGHTAFMLAMKMLCDVRKGDVKWLPDSLFTTASMLFGLVDPLDIKALIEAHLMEDMMQTTLQQEEESCLEYLK</sequence>
<gene>
    <name evidence="1" type="ORF">BJ212DRAFT_1483146</name>
</gene>
<evidence type="ECO:0000313" key="2">
    <source>
        <dbReference type="Proteomes" id="UP000807769"/>
    </source>
</evidence>
<dbReference type="AlphaFoldDB" id="A0A9P7E6A7"/>
<dbReference type="GeneID" id="64634580"/>